<feature type="region of interest" description="Disordered" evidence="1">
    <location>
        <begin position="263"/>
        <end position="547"/>
    </location>
</feature>
<dbReference type="Pfam" id="PF01936">
    <property type="entry name" value="NYN"/>
    <property type="match status" value="1"/>
</dbReference>
<organism evidence="3 4">
    <name type="scientific">Nocardiopsis kunsanensis</name>
    <dbReference type="NCBI Taxonomy" id="141693"/>
    <lineage>
        <taxon>Bacteria</taxon>
        <taxon>Bacillati</taxon>
        <taxon>Actinomycetota</taxon>
        <taxon>Actinomycetes</taxon>
        <taxon>Streptosporangiales</taxon>
        <taxon>Nocardiopsidaceae</taxon>
        <taxon>Nocardiopsis</taxon>
    </lineage>
</organism>
<evidence type="ECO:0000259" key="2">
    <source>
        <dbReference type="Pfam" id="PF01936"/>
    </source>
</evidence>
<feature type="domain" description="NYN" evidence="2">
    <location>
        <begin position="5"/>
        <end position="165"/>
    </location>
</feature>
<comment type="caution">
    <text evidence="3">The sequence shown here is derived from an EMBL/GenBank/DDBJ whole genome shotgun (WGS) entry which is preliminary data.</text>
</comment>
<feature type="region of interest" description="Disordered" evidence="1">
    <location>
        <begin position="182"/>
        <end position="215"/>
    </location>
</feature>
<feature type="compositionally biased region" description="Basic and acidic residues" evidence="1">
    <location>
        <begin position="534"/>
        <end position="546"/>
    </location>
</feature>
<accession>A0A919CKE1</accession>
<dbReference type="EMBL" id="BMXL01000023">
    <property type="protein sequence ID" value="GHD32248.1"/>
    <property type="molecule type" value="Genomic_DNA"/>
</dbReference>
<protein>
    <recommendedName>
        <fullName evidence="2">NYN domain-containing protein</fullName>
    </recommendedName>
</protein>
<name>A0A919CKE1_9ACTN</name>
<dbReference type="InterPro" id="IPR021139">
    <property type="entry name" value="NYN"/>
</dbReference>
<dbReference type="Gene3D" id="3.40.50.1010">
    <property type="entry name" value="5'-nuclease"/>
    <property type="match status" value="1"/>
</dbReference>
<feature type="compositionally biased region" description="Pro residues" evidence="1">
    <location>
        <begin position="445"/>
        <end position="457"/>
    </location>
</feature>
<feature type="compositionally biased region" description="Low complexity" evidence="1">
    <location>
        <begin position="331"/>
        <end position="352"/>
    </location>
</feature>
<evidence type="ECO:0000313" key="3">
    <source>
        <dbReference type="EMBL" id="GHD32248.1"/>
    </source>
</evidence>
<evidence type="ECO:0000313" key="4">
    <source>
        <dbReference type="Proteomes" id="UP000654947"/>
    </source>
</evidence>
<dbReference type="AlphaFoldDB" id="A0A919CKE1"/>
<reference evidence="3 4" key="1">
    <citation type="journal article" date="2014" name="Int. J. Syst. Evol. Microbiol.">
        <title>Complete genome sequence of Corynebacterium casei LMG S-19264T (=DSM 44701T), isolated from a smear-ripened cheese.</title>
        <authorList>
            <consortium name="US DOE Joint Genome Institute (JGI-PGF)"/>
            <person name="Walter F."/>
            <person name="Albersmeier A."/>
            <person name="Kalinowski J."/>
            <person name="Ruckert C."/>
        </authorList>
    </citation>
    <scope>NUCLEOTIDE SEQUENCE [LARGE SCALE GENOMIC DNA]</scope>
    <source>
        <strain evidence="3 4">KCTC 19473</strain>
    </source>
</reference>
<keyword evidence="4" id="KW-1185">Reference proteome</keyword>
<feature type="compositionally biased region" description="Low complexity" evidence="1">
    <location>
        <begin position="409"/>
        <end position="424"/>
    </location>
</feature>
<proteinExistence type="predicted"/>
<sequence length="613" mass="64233">MDRCALFVDAGYLLADGAMAVHGTRNRDSVSWDYAGLVQFLNEVARDRTGLPLLRCYWYEAVADERRSQEQDGIADIPGIKFRGARIRPGRREGVESYVQRDLTTLARTGVLCDAVLVSGDEDMSSVVADVQDLGVRVTVVHISVEGNWTISRALRRECDDLIEIGAGHLRPHVNLLDGGAASQEEAAKTTAPFANGRARSGPEAPRHPVAARPGGEHVEVAAPSTGGLEAMFAGTGGNPSHQQGSAMDQLRAMRRSIAEQRGGDHLAGPEEGQPSGGIDANGFPSGQQIPVGGTGVYPGASYPGGGHPQPPQPPQAQQAPQAPQPPQQLQPPQSSQQLQAPQQHHAPQHPQRQNAYPQHPSRQDQPPPGQAPAGAQPGYASTGGQPSQGTDPDIYGAPGRAPHGHPMTGPQQPPYQQGTGPQPSFAHGTGPQPSFAGDAQAGHAPPPRDAPPPPQDPRFGTGENPGYGGAGDTNPTYGTSTATEAAHGGGPTPANGVRSPAGPDHGTGFGSSGYQESGSAHGYPQHGTAAAHTVEEAVHVAHEEGSGFAESIAREAPALWVEAVLARRPRMPSDLEARLLQGSALPVDHLLRDEVREGLRQGFWQALERARP</sequence>
<gene>
    <name evidence="3" type="ORF">GCM10007147_35590</name>
</gene>
<dbReference type="Proteomes" id="UP000654947">
    <property type="component" value="Unassembled WGS sequence"/>
</dbReference>
<feature type="region of interest" description="Disordered" evidence="1">
    <location>
        <begin position="229"/>
        <end position="251"/>
    </location>
</feature>
<feature type="compositionally biased region" description="Polar residues" evidence="1">
    <location>
        <begin position="474"/>
        <end position="484"/>
    </location>
</feature>
<dbReference type="RefSeq" id="WP_017577288.1">
    <property type="nucleotide sequence ID" value="NZ_BMXL01000023.1"/>
</dbReference>
<feature type="compositionally biased region" description="Gly residues" evidence="1">
    <location>
        <begin position="293"/>
        <end position="308"/>
    </location>
</feature>
<evidence type="ECO:0000256" key="1">
    <source>
        <dbReference type="SAM" id="MobiDB-lite"/>
    </source>
</evidence>
<dbReference type="GO" id="GO:0004540">
    <property type="term" value="F:RNA nuclease activity"/>
    <property type="evidence" value="ECO:0007669"/>
    <property type="project" value="InterPro"/>
</dbReference>